<feature type="non-terminal residue" evidence="1">
    <location>
        <position position="82"/>
    </location>
</feature>
<evidence type="ECO:0000313" key="2">
    <source>
        <dbReference type="Proteomes" id="UP000308267"/>
    </source>
</evidence>
<sequence length="82" mass="9425">MRKTEETAEAFVRLKKLAEAKANLIMTDTYFYHKLSHIQESKIKNDGTPTVAFEMVLLRTDCNRVNKTNRRGDSNCAVQDFA</sequence>
<dbReference type="OrthoDB" id="6245924at2759"/>
<gene>
    <name evidence="1" type="ORF">CRM22_001944</name>
</gene>
<dbReference type="AlphaFoldDB" id="A0A4S2M8A6"/>
<dbReference type="Proteomes" id="UP000308267">
    <property type="component" value="Unassembled WGS sequence"/>
</dbReference>
<keyword evidence="2" id="KW-1185">Reference proteome</keyword>
<protein>
    <submittedName>
        <fullName evidence="1">Uncharacterized protein</fullName>
    </submittedName>
</protein>
<organism evidence="1 2">
    <name type="scientific">Opisthorchis felineus</name>
    <dbReference type="NCBI Taxonomy" id="147828"/>
    <lineage>
        <taxon>Eukaryota</taxon>
        <taxon>Metazoa</taxon>
        <taxon>Spiralia</taxon>
        <taxon>Lophotrochozoa</taxon>
        <taxon>Platyhelminthes</taxon>
        <taxon>Trematoda</taxon>
        <taxon>Digenea</taxon>
        <taxon>Opisthorchiida</taxon>
        <taxon>Opisthorchiata</taxon>
        <taxon>Opisthorchiidae</taxon>
        <taxon>Opisthorchis</taxon>
    </lineage>
</organism>
<accession>A0A4S2M8A6</accession>
<name>A0A4S2M8A6_OPIFE</name>
<dbReference type="EMBL" id="SJOL01003435">
    <property type="protein sequence ID" value="TGZ72682.1"/>
    <property type="molecule type" value="Genomic_DNA"/>
</dbReference>
<reference evidence="1 2" key="1">
    <citation type="journal article" date="2019" name="BMC Genomics">
        <title>New insights from Opisthorchis felineus genome: update on genomics of the epidemiologically important liver flukes.</title>
        <authorList>
            <person name="Ershov N.I."/>
            <person name="Mordvinov V.A."/>
            <person name="Prokhortchouk E.B."/>
            <person name="Pakharukova M.Y."/>
            <person name="Gunbin K.V."/>
            <person name="Ustyantsev K."/>
            <person name="Genaev M.A."/>
            <person name="Blinov A.G."/>
            <person name="Mazur A."/>
            <person name="Boulygina E."/>
            <person name="Tsygankova S."/>
            <person name="Khrameeva E."/>
            <person name="Chekanov N."/>
            <person name="Fan G."/>
            <person name="Xiao A."/>
            <person name="Zhang H."/>
            <person name="Xu X."/>
            <person name="Yang H."/>
            <person name="Solovyev V."/>
            <person name="Lee S.M."/>
            <person name="Liu X."/>
            <person name="Afonnikov D.A."/>
            <person name="Skryabin K.G."/>
        </authorList>
    </citation>
    <scope>NUCLEOTIDE SEQUENCE [LARGE SCALE GENOMIC DNA]</scope>
    <source>
        <strain evidence="1">AK-0245</strain>
        <tissue evidence="1">Whole organism</tissue>
    </source>
</reference>
<evidence type="ECO:0000313" key="1">
    <source>
        <dbReference type="EMBL" id="TGZ72682.1"/>
    </source>
</evidence>
<comment type="caution">
    <text evidence="1">The sequence shown here is derived from an EMBL/GenBank/DDBJ whole genome shotgun (WGS) entry which is preliminary data.</text>
</comment>
<proteinExistence type="predicted"/>